<dbReference type="InterPro" id="IPR032675">
    <property type="entry name" value="LRR_dom_sf"/>
</dbReference>
<evidence type="ECO:0008006" key="4">
    <source>
        <dbReference type="Google" id="ProtNLM"/>
    </source>
</evidence>
<dbReference type="InterPro" id="IPR036047">
    <property type="entry name" value="F-box-like_dom_sf"/>
</dbReference>
<feature type="compositionally biased region" description="Acidic residues" evidence="1">
    <location>
        <begin position="548"/>
        <end position="583"/>
    </location>
</feature>
<evidence type="ECO:0000313" key="3">
    <source>
        <dbReference type="Proteomes" id="UP000518752"/>
    </source>
</evidence>
<dbReference type="Gene3D" id="3.80.10.10">
    <property type="entry name" value="Ribonuclease Inhibitor"/>
    <property type="match status" value="1"/>
</dbReference>
<feature type="region of interest" description="Disordered" evidence="1">
    <location>
        <begin position="545"/>
        <end position="583"/>
    </location>
</feature>
<evidence type="ECO:0000256" key="1">
    <source>
        <dbReference type="SAM" id="MobiDB-lite"/>
    </source>
</evidence>
<keyword evidence="3" id="KW-1185">Reference proteome</keyword>
<dbReference type="Proteomes" id="UP000518752">
    <property type="component" value="Unassembled WGS sequence"/>
</dbReference>
<name>A0A8H5HQ71_9AGAR</name>
<dbReference type="SUPFAM" id="SSF81383">
    <property type="entry name" value="F-box domain"/>
    <property type="match status" value="1"/>
</dbReference>
<evidence type="ECO:0000313" key="2">
    <source>
        <dbReference type="EMBL" id="KAF5387259.1"/>
    </source>
</evidence>
<organism evidence="2 3">
    <name type="scientific">Collybiopsis confluens</name>
    <dbReference type="NCBI Taxonomy" id="2823264"/>
    <lineage>
        <taxon>Eukaryota</taxon>
        <taxon>Fungi</taxon>
        <taxon>Dikarya</taxon>
        <taxon>Basidiomycota</taxon>
        <taxon>Agaricomycotina</taxon>
        <taxon>Agaricomycetes</taxon>
        <taxon>Agaricomycetidae</taxon>
        <taxon>Agaricales</taxon>
        <taxon>Marasmiineae</taxon>
        <taxon>Omphalotaceae</taxon>
        <taxon>Collybiopsis</taxon>
    </lineage>
</organism>
<dbReference type="EMBL" id="JAACJN010000034">
    <property type="protein sequence ID" value="KAF5387259.1"/>
    <property type="molecule type" value="Genomic_DNA"/>
</dbReference>
<gene>
    <name evidence="2" type="ORF">D9757_006897</name>
</gene>
<dbReference type="SUPFAM" id="SSF52047">
    <property type="entry name" value="RNI-like"/>
    <property type="match status" value="1"/>
</dbReference>
<protein>
    <recommendedName>
        <fullName evidence="4">F-box domain-containing protein</fullName>
    </recommendedName>
</protein>
<dbReference type="OrthoDB" id="3256662at2759"/>
<dbReference type="AlphaFoldDB" id="A0A8H5HQ71"/>
<accession>A0A8H5HQ71</accession>
<proteinExistence type="predicted"/>
<reference evidence="2 3" key="1">
    <citation type="journal article" date="2020" name="ISME J.">
        <title>Uncovering the hidden diversity of litter-decomposition mechanisms in mushroom-forming fungi.</title>
        <authorList>
            <person name="Floudas D."/>
            <person name="Bentzer J."/>
            <person name="Ahren D."/>
            <person name="Johansson T."/>
            <person name="Persson P."/>
            <person name="Tunlid A."/>
        </authorList>
    </citation>
    <scope>NUCLEOTIDE SEQUENCE [LARGE SCALE GENOMIC DNA]</scope>
    <source>
        <strain evidence="2 3">CBS 406.79</strain>
    </source>
</reference>
<sequence>MVLRNVETQNAGVCISCFGLVHVPHLLSAPLTALAIMTDTVSEDLCFGDADTVSAHSSFRVAIPDRRSGQRTLEVIPTEIYMEIISYVVGGGDLSNLALVCRLFSALIIPKRFEKVYVQLPSTCGIPMGIPMSDSSSAFYKALHSRHDPLAISLCVHVRECVMATIMSLDISSSIPHFENLLHMPNLRHFTLKDVYLAPDVIRQISRLSSIRSLTLLLCQVRSSPELPDDNIIEMTDSLHLESLSLNGVFVVGSGGQHYKKFAPLVANTYTTSLSADDEDFFNHLAQQQVVPPLQRLKLQSLDVSKIFDALNRFTTLVDLQLYDLKWPKNTGAEHVIKHPLSLSNLPQLRRLTCPASFAYLFSGPHTLEEISFASSVPFEEAYDEFLASNWYLRLSEGTRLFSDSPSENLQKLVELPQGFIAGRSGLGWPGKLRRWFPQLKHIDFRILLLNMRMFMGELSAFEYHEKELRDLLGKFVHAWGQVKTIQTIHFHISATTQAVSVDATWLRHLISELDIKDVFPNLRRVIFGDVEYFKADESFLRTKVKDEDDGNDDDTDDEDESDEDDESDEENNEEEVVEVGDE</sequence>
<comment type="caution">
    <text evidence="2">The sequence shown here is derived from an EMBL/GenBank/DDBJ whole genome shotgun (WGS) entry which is preliminary data.</text>
</comment>